<evidence type="ECO:0000256" key="9">
    <source>
        <dbReference type="ARBA" id="ARBA00022679"/>
    </source>
</evidence>
<feature type="domain" description="Protein kinase" evidence="29">
    <location>
        <begin position="22"/>
        <end position="351"/>
    </location>
</feature>
<evidence type="ECO:0000256" key="18">
    <source>
        <dbReference type="ARBA" id="ARBA00041245"/>
    </source>
</evidence>
<keyword evidence="31" id="KW-1185">Reference proteome</keyword>
<feature type="region of interest" description="Disordered" evidence="27">
    <location>
        <begin position="575"/>
        <end position="595"/>
    </location>
</feature>
<dbReference type="AlphaFoldDB" id="A0A915LSQ1"/>
<comment type="catalytic activity">
    <reaction evidence="21">
        <text>[DNA-directed RNA polymerase] + ATP = phospho-[DNA-directed RNA polymerase] + ADP + H(+)</text>
        <dbReference type="Rhea" id="RHEA:10216"/>
        <dbReference type="Rhea" id="RHEA-COMP:11321"/>
        <dbReference type="Rhea" id="RHEA-COMP:11322"/>
        <dbReference type="ChEBI" id="CHEBI:15378"/>
        <dbReference type="ChEBI" id="CHEBI:30616"/>
        <dbReference type="ChEBI" id="CHEBI:43176"/>
        <dbReference type="ChEBI" id="CHEBI:68546"/>
        <dbReference type="ChEBI" id="CHEBI:456216"/>
        <dbReference type="EC" id="2.7.11.23"/>
    </reaction>
</comment>
<dbReference type="PANTHER" id="PTHR24056">
    <property type="entry name" value="CELL DIVISION PROTEIN KINASE"/>
    <property type="match status" value="1"/>
</dbReference>
<dbReference type="GO" id="GO:0008353">
    <property type="term" value="F:RNA polymerase II CTD heptapeptide repeat kinase activity"/>
    <property type="evidence" value="ECO:0007669"/>
    <property type="project" value="UniProtKB-EC"/>
</dbReference>
<feature type="transmembrane region" description="Helical" evidence="28">
    <location>
        <begin position="732"/>
        <end position="756"/>
    </location>
</feature>
<dbReference type="SUPFAM" id="SSF56112">
    <property type="entry name" value="Protein kinase-like (PK-like)"/>
    <property type="match status" value="1"/>
</dbReference>
<dbReference type="GO" id="GO:0005634">
    <property type="term" value="C:nucleus"/>
    <property type="evidence" value="ECO:0007669"/>
    <property type="project" value="UniProtKB-SubCell"/>
</dbReference>
<evidence type="ECO:0000256" key="13">
    <source>
        <dbReference type="ARBA" id="ARBA00022833"/>
    </source>
</evidence>
<evidence type="ECO:0000256" key="1">
    <source>
        <dbReference type="ARBA" id="ARBA00001946"/>
    </source>
</evidence>
<dbReference type="InterPro" id="IPR008271">
    <property type="entry name" value="Ser/Thr_kinase_AS"/>
</dbReference>
<evidence type="ECO:0000256" key="12">
    <source>
        <dbReference type="ARBA" id="ARBA00022777"/>
    </source>
</evidence>
<evidence type="ECO:0000256" key="27">
    <source>
        <dbReference type="SAM" id="MobiDB-lite"/>
    </source>
</evidence>
<comment type="similarity">
    <text evidence="3">Belongs to the protein kinase superfamily. TKL Ser/Thr protein kinase family.</text>
</comment>
<reference evidence="32" key="1">
    <citation type="submission" date="2022-11" db="UniProtKB">
        <authorList>
            <consortium name="WormBaseParasite"/>
        </authorList>
    </citation>
    <scope>IDENTIFICATION</scope>
</reference>
<accession>A0A915LSQ1</accession>
<dbReference type="GO" id="GO:0046872">
    <property type="term" value="F:metal ion binding"/>
    <property type="evidence" value="ECO:0007669"/>
    <property type="project" value="UniProtKB-KW"/>
</dbReference>
<evidence type="ECO:0000256" key="17">
    <source>
        <dbReference type="ARBA" id="ARBA00039268"/>
    </source>
</evidence>
<dbReference type="GO" id="GO:0005524">
    <property type="term" value="F:ATP binding"/>
    <property type="evidence" value="ECO:0007669"/>
    <property type="project" value="UniProtKB-UniRule"/>
</dbReference>
<dbReference type="Gene3D" id="3.30.200.20">
    <property type="entry name" value="Phosphorylase Kinase, domain 1"/>
    <property type="match status" value="1"/>
</dbReference>
<comment type="catalytic activity">
    <reaction evidence="20">
        <text>L-seryl-[protein] + ATP = O-phospho-L-seryl-[protein] + ADP + H(+)</text>
        <dbReference type="Rhea" id="RHEA:17989"/>
        <dbReference type="Rhea" id="RHEA-COMP:9863"/>
        <dbReference type="Rhea" id="RHEA-COMP:11604"/>
        <dbReference type="ChEBI" id="CHEBI:15378"/>
        <dbReference type="ChEBI" id="CHEBI:29999"/>
        <dbReference type="ChEBI" id="CHEBI:30616"/>
        <dbReference type="ChEBI" id="CHEBI:83421"/>
        <dbReference type="ChEBI" id="CHEBI:456216"/>
        <dbReference type="EC" id="2.7.11.22"/>
    </reaction>
</comment>
<evidence type="ECO:0000256" key="16">
    <source>
        <dbReference type="ARBA" id="ARBA00023242"/>
    </source>
</evidence>
<evidence type="ECO:0000256" key="4">
    <source>
        <dbReference type="ARBA" id="ARBA00006485"/>
    </source>
</evidence>
<feature type="binding site" evidence="26">
    <location>
        <position position="56"/>
    </location>
    <ligand>
        <name>ATP</name>
        <dbReference type="ChEBI" id="CHEBI:30616"/>
    </ligand>
</feature>
<dbReference type="Proteomes" id="UP000887561">
    <property type="component" value="Unplaced"/>
</dbReference>
<dbReference type="PROSITE" id="PS50023">
    <property type="entry name" value="LIM_DOMAIN_2"/>
    <property type="match status" value="1"/>
</dbReference>
<evidence type="ECO:0000313" key="32">
    <source>
        <dbReference type="WBParaSite" id="scaffold1745_cov229.g3541"/>
    </source>
</evidence>
<evidence type="ECO:0000256" key="21">
    <source>
        <dbReference type="ARBA" id="ARBA00049280"/>
    </source>
</evidence>
<keyword evidence="9" id="KW-0808">Transferase</keyword>
<dbReference type="PANTHER" id="PTHR24056:SF495">
    <property type="entry name" value="CYCLIN-DEPENDENT KINASE 8-RELATED"/>
    <property type="match status" value="1"/>
</dbReference>
<comment type="function">
    <text evidence="22">Component of the Mediator complex, a coactivator involved in regulated gene transcription of nearly all RNA polymerase II-dependent genes. Mediator functions as a bridge to convey information from gene-specific regulatory proteins to the basal RNA polymerase II transcription machinery. Mediator is recruited to promoters by direct interactions with regulatory proteins and serves as a scaffold for the assembly of a functional pre-initiation complex with RNA polymerase II and the general transcription factors. Phosphorylates the CTD (C-terminal domain) of the large subunit of RNA polymerase II (RNAp II), which may inhibit the formation of a transcription initiation complex.</text>
</comment>
<dbReference type="EC" id="2.7.11.22" evidence="7"/>
<evidence type="ECO:0000256" key="11">
    <source>
        <dbReference type="ARBA" id="ARBA00022741"/>
    </source>
</evidence>
<evidence type="ECO:0000313" key="31">
    <source>
        <dbReference type="Proteomes" id="UP000887561"/>
    </source>
</evidence>
<evidence type="ECO:0000256" key="22">
    <source>
        <dbReference type="ARBA" id="ARBA00053807"/>
    </source>
</evidence>
<evidence type="ECO:0000256" key="5">
    <source>
        <dbReference type="ARBA" id="ARBA00011837"/>
    </source>
</evidence>
<evidence type="ECO:0000256" key="24">
    <source>
        <dbReference type="ARBA" id="ARBA00083351"/>
    </source>
</evidence>
<dbReference type="FunFam" id="1.10.510.10:FF:000088">
    <property type="entry name" value="cyclin-dependent kinase 8 isoform X1"/>
    <property type="match status" value="1"/>
</dbReference>
<keyword evidence="12" id="KW-0418">Kinase</keyword>
<keyword evidence="14 26" id="KW-0067">ATP-binding</keyword>
<evidence type="ECO:0000256" key="14">
    <source>
        <dbReference type="ARBA" id="ARBA00022840"/>
    </source>
</evidence>
<evidence type="ECO:0000256" key="23">
    <source>
        <dbReference type="ARBA" id="ARBA00082704"/>
    </source>
</evidence>
<dbReference type="WBParaSite" id="scaffold1745_cov229.g3541">
    <property type="protein sequence ID" value="scaffold1745_cov229.g3541"/>
    <property type="gene ID" value="scaffold1745_cov229.g3541"/>
</dbReference>
<keyword evidence="16" id="KW-0539">Nucleus</keyword>
<dbReference type="PROSITE" id="PS50011">
    <property type="entry name" value="PROTEIN_KINASE_DOM"/>
    <property type="match status" value="1"/>
</dbReference>
<dbReference type="EC" id="2.7.11.23" evidence="6"/>
<dbReference type="InterPro" id="IPR011009">
    <property type="entry name" value="Kinase-like_dom_sf"/>
</dbReference>
<organism evidence="31 32">
    <name type="scientific">Meloidogyne javanica</name>
    <name type="common">Root-knot nematode worm</name>
    <dbReference type="NCBI Taxonomy" id="6303"/>
    <lineage>
        <taxon>Eukaryota</taxon>
        <taxon>Metazoa</taxon>
        <taxon>Ecdysozoa</taxon>
        <taxon>Nematoda</taxon>
        <taxon>Chromadorea</taxon>
        <taxon>Rhabditida</taxon>
        <taxon>Tylenchina</taxon>
        <taxon>Tylenchomorpha</taxon>
        <taxon>Tylenchoidea</taxon>
        <taxon>Meloidogynidae</taxon>
        <taxon>Meloidogyninae</taxon>
        <taxon>Meloidogyne</taxon>
        <taxon>Meloidogyne incognita group</taxon>
    </lineage>
</organism>
<evidence type="ECO:0000259" key="29">
    <source>
        <dbReference type="PROSITE" id="PS50011"/>
    </source>
</evidence>
<evidence type="ECO:0000256" key="3">
    <source>
        <dbReference type="ARBA" id="ARBA00005843"/>
    </source>
</evidence>
<comment type="cofactor">
    <cofactor evidence="1">
        <name>Mg(2+)</name>
        <dbReference type="ChEBI" id="CHEBI:18420"/>
    </cofactor>
</comment>
<keyword evidence="8" id="KW-0723">Serine/threonine-protein kinase</keyword>
<evidence type="ECO:0000256" key="2">
    <source>
        <dbReference type="ARBA" id="ARBA00004123"/>
    </source>
</evidence>
<evidence type="ECO:0000256" key="19">
    <source>
        <dbReference type="ARBA" id="ARBA00047811"/>
    </source>
</evidence>
<dbReference type="SMART" id="SM00132">
    <property type="entry name" value="LIM"/>
    <property type="match status" value="1"/>
</dbReference>
<evidence type="ECO:0000259" key="30">
    <source>
        <dbReference type="PROSITE" id="PS50023"/>
    </source>
</evidence>
<dbReference type="Gene3D" id="2.10.110.10">
    <property type="entry name" value="Cysteine Rich Protein"/>
    <property type="match status" value="1"/>
</dbReference>
<proteinExistence type="inferred from homology"/>
<dbReference type="InterPro" id="IPR001781">
    <property type="entry name" value="Znf_LIM"/>
</dbReference>
<evidence type="ECO:0000256" key="20">
    <source>
        <dbReference type="ARBA" id="ARBA00048367"/>
    </source>
</evidence>
<dbReference type="SMART" id="SM00220">
    <property type="entry name" value="S_TKc"/>
    <property type="match status" value="1"/>
</dbReference>
<keyword evidence="15 25" id="KW-0440">LIM domain</keyword>
<evidence type="ECO:0000256" key="15">
    <source>
        <dbReference type="ARBA" id="ARBA00023038"/>
    </source>
</evidence>
<feature type="transmembrane region" description="Helical" evidence="28">
    <location>
        <begin position="694"/>
        <end position="711"/>
    </location>
</feature>
<dbReference type="PROSITE" id="PS00108">
    <property type="entry name" value="PROTEIN_KINASE_ST"/>
    <property type="match status" value="1"/>
</dbReference>
<evidence type="ECO:0000256" key="25">
    <source>
        <dbReference type="PROSITE-ProRule" id="PRU00125"/>
    </source>
</evidence>
<keyword evidence="10 25" id="KW-0479">Metal-binding</keyword>
<keyword evidence="13 25" id="KW-0862">Zinc</keyword>
<dbReference type="Pfam" id="PF00412">
    <property type="entry name" value="LIM"/>
    <property type="match status" value="1"/>
</dbReference>
<evidence type="ECO:0000256" key="28">
    <source>
        <dbReference type="SAM" id="Phobius"/>
    </source>
</evidence>
<sequence>MVDANFREELSRRREKVEDIYNYEGNKVGRGTYGHVYKAMLKNAPIGTENKAFALKLIEGQGFSMSACREVSLLRELNHQNIIKLLRVFLTAEKRVWLLFDYAEHDLWHIIKYHRAAKQKNRPVMVPKGMVKSLLYQILEGINYLHDNWIMHRDLKPANILVMGEGTGIERGRVKIADMGFARVFHMPLKPLSDLDPVVVTFWYRAPELLLCSKHYTKGIDIWAIGCIFAELLTSEPIFVCPEEDIKSQTPYHPAQLDKIFSVMGYPHLDEWPDIKKMPGYSKLYDDFEKPRREGKYKGSSLKKHMEKYRHTSGLTEPPIWEQAFSLLDRMLTMDPQKRITAAEAKEHKYFKLEPTPASDVFAGCQIPYPRREFLKDEPEDRNSGSKQQAPTLPVVAVPPTVPAHTHNPPTMEPPAAKKLRQQQQVIHGNGMVILGAGGTSGGVIPQQPQQQQMIVDHQSQINMSHGMQMKTEFGTNIGGIMDGGGGNIVQQQGGGVQQQPNVGGHFDGSHTNIMTGGGGPQQGQQQMVGGGYPMQQPQMFHSNLSQQQQIQINNLGQHHGMISQQQPQIRNVQNNNGQQQQIIQHPNQQQQYIQQNMQQQIPNNNNQQQTMLSTSQQQQQTSQQQNFIQQQINMQQIQRQQVVFSQQLQHQQQHLAQQHQQQQQQMMQQQHAIELIYFIPYIGRIDASTSLQIGWSLVGFLLAIIPIFGGKRGEKHYKYLWPLLSLKIMECSVCVLLLVFTFILGVTGPLGYALLRLVIQWKYRRIEDSNDLKILMNLEEQVGQLQQTFFALQNNEQNNIINGIANSENEQNILVKLNLSEATFKAYQSENLYQSVINCDGCGMGIHERHLLCLSKNLENLEKSYWHENCLTCVKCNKNVGNDNKCFVHDGRIFCSEDYSM</sequence>
<dbReference type="CDD" id="cd07842">
    <property type="entry name" value="STKc_CDK8_like"/>
    <property type="match status" value="1"/>
</dbReference>
<keyword evidence="28" id="KW-1133">Transmembrane helix</keyword>
<comment type="subunit">
    <text evidence="5">Component of the Mediator complex.</text>
</comment>
<dbReference type="GO" id="GO:0004693">
    <property type="term" value="F:cyclin-dependent protein serine/threonine kinase activity"/>
    <property type="evidence" value="ECO:0007669"/>
    <property type="project" value="UniProtKB-EC"/>
</dbReference>
<comment type="subcellular location">
    <subcellularLocation>
        <location evidence="2">Nucleus</location>
    </subcellularLocation>
</comment>
<dbReference type="Gene3D" id="1.10.510.10">
    <property type="entry name" value="Transferase(Phosphotransferase) domain 1"/>
    <property type="match status" value="1"/>
</dbReference>
<name>A0A915LSQ1_MELJA</name>
<dbReference type="Pfam" id="PF00069">
    <property type="entry name" value="Pkinase"/>
    <property type="match status" value="1"/>
</dbReference>
<dbReference type="InterPro" id="IPR017441">
    <property type="entry name" value="Protein_kinase_ATP_BS"/>
</dbReference>
<evidence type="ECO:0000256" key="26">
    <source>
        <dbReference type="PROSITE-ProRule" id="PRU10141"/>
    </source>
</evidence>
<protein>
    <recommendedName>
        <fullName evidence="17">Cyclin-dependent kinase 8</fullName>
        <ecNumber evidence="7">2.7.11.22</ecNumber>
        <ecNumber evidence="6">2.7.11.23</ecNumber>
    </recommendedName>
    <alternativeName>
        <fullName evidence="18">Cell division protein kinase 8</fullName>
    </alternativeName>
    <alternativeName>
        <fullName evidence="24">Mediator complex subunit cdk-8</fullName>
    </alternativeName>
    <alternativeName>
        <fullName evidence="23">Mediator of RNA polymerase II transcription subunit cdk-8</fullName>
    </alternativeName>
</protein>
<comment type="catalytic activity">
    <reaction evidence="19">
        <text>L-threonyl-[protein] + ATP = O-phospho-L-threonyl-[protein] + ADP + H(+)</text>
        <dbReference type="Rhea" id="RHEA:46608"/>
        <dbReference type="Rhea" id="RHEA-COMP:11060"/>
        <dbReference type="Rhea" id="RHEA-COMP:11605"/>
        <dbReference type="ChEBI" id="CHEBI:15378"/>
        <dbReference type="ChEBI" id="CHEBI:30013"/>
        <dbReference type="ChEBI" id="CHEBI:30616"/>
        <dbReference type="ChEBI" id="CHEBI:61977"/>
        <dbReference type="ChEBI" id="CHEBI:456216"/>
        <dbReference type="EC" id="2.7.11.22"/>
    </reaction>
</comment>
<evidence type="ECO:0000256" key="8">
    <source>
        <dbReference type="ARBA" id="ARBA00022527"/>
    </source>
</evidence>
<evidence type="ECO:0000256" key="10">
    <source>
        <dbReference type="ARBA" id="ARBA00022723"/>
    </source>
</evidence>
<dbReference type="InterPro" id="IPR050108">
    <property type="entry name" value="CDK"/>
</dbReference>
<feature type="domain" description="LIM zinc-binding" evidence="30">
    <location>
        <begin position="838"/>
        <end position="902"/>
    </location>
</feature>
<evidence type="ECO:0000256" key="6">
    <source>
        <dbReference type="ARBA" id="ARBA00012409"/>
    </source>
</evidence>
<comment type="similarity">
    <text evidence="4">Belongs to the protein kinase superfamily. CMGC Ser/Thr protein kinase family. CDC2/CDKX subfamily.</text>
</comment>
<keyword evidence="28" id="KW-0812">Transmembrane</keyword>
<dbReference type="PROSITE" id="PS00107">
    <property type="entry name" value="PROTEIN_KINASE_ATP"/>
    <property type="match status" value="1"/>
</dbReference>
<keyword evidence="28" id="KW-0472">Membrane</keyword>
<dbReference type="FunFam" id="3.30.200.20:FF:000707">
    <property type="entry name" value="Cyclin dependent kinase 19"/>
    <property type="match status" value="1"/>
</dbReference>
<evidence type="ECO:0000256" key="7">
    <source>
        <dbReference type="ARBA" id="ARBA00012425"/>
    </source>
</evidence>
<keyword evidence="11 26" id="KW-0547">Nucleotide-binding</keyword>
<dbReference type="InterPro" id="IPR000719">
    <property type="entry name" value="Prot_kinase_dom"/>
</dbReference>